<dbReference type="Pfam" id="PF01081">
    <property type="entry name" value="Aldolase"/>
    <property type="match status" value="1"/>
</dbReference>
<evidence type="ECO:0000256" key="3">
    <source>
        <dbReference type="ARBA" id="ARBA00006906"/>
    </source>
</evidence>
<organism evidence="9 10">
    <name type="scientific">Brumicola blandensis</name>
    <dbReference type="NCBI Taxonomy" id="3075611"/>
    <lineage>
        <taxon>Bacteria</taxon>
        <taxon>Pseudomonadati</taxon>
        <taxon>Pseudomonadota</taxon>
        <taxon>Gammaproteobacteria</taxon>
        <taxon>Alteromonadales</taxon>
        <taxon>Alteromonadaceae</taxon>
        <taxon>Brumicola</taxon>
    </lineage>
</organism>
<dbReference type="CDD" id="cd00452">
    <property type="entry name" value="KDPG_aldolase"/>
    <property type="match status" value="1"/>
</dbReference>
<evidence type="ECO:0000256" key="1">
    <source>
        <dbReference type="ARBA" id="ARBA00000654"/>
    </source>
</evidence>
<dbReference type="RefSeq" id="WP_311360581.1">
    <property type="nucleotide sequence ID" value="NZ_JAVRIE010000001.1"/>
</dbReference>
<dbReference type="Gene3D" id="3.20.20.70">
    <property type="entry name" value="Aldolase class I"/>
    <property type="match status" value="1"/>
</dbReference>
<dbReference type="InterPro" id="IPR031338">
    <property type="entry name" value="KDPG/KHG_AS_2"/>
</dbReference>
<proteinExistence type="inferred from homology"/>
<evidence type="ECO:0000256" key="2">
    <source>
        <dbReference type="ARBA" id="ARBA00004736"/>
    </source>
</evidence>
<evidence type="ECO:0000313" key="10">
    <source>
        <dbReference type="Proteomes" id="UP001249020"/>
    </source>
</evidence>
<dbReference type="PANTHER" id="PTHR30246">
    <property type="entry name" value="2-KETO-3-DEOXY-6-PHOSPHOGLUCONATE ALDOLASE"/>
    <property type="match status" value="1"/>
</dbReference>
<comment type="similarity">
    <text evidence="3">Belongs to the KHG/KDPG aldolase family.</text>
</comment>
<name>A0AAW8QXX7_9ALTE</name>
<evidence type="ECO:0000313" key="9">
    <source>
        <dbReference type="EMBL" id="MDT0581807.1"/>
    </source>
</evidence>
<dbReference type="InterPro" id="IPR000887">
    <property type="entry name" value="Aldlse_KDPG_KHG"/>
</dbReference>
<dbReference type="PROSITE" id="PS00160">
    <property type="entry name" value="ALDOLASE_KDPG_KHG_2"/>
    <property type="match status" value="1"/>
</dbReference>
<dbReference type="GO" id="GO:0008675">
    <property type="term" value="F:2-dehydro-3-deoxy-phosphogluconate aldolase activity"/>
    <property type="evidence" value="ECO:0007669"/>
    <property type="project" value="UniProtKB-EC"/>
</dbReference>
<evidence type="ECO:0000256" key="6">
    <source>
        <dbReference type="ARBA" id="ARBA00023239"/>
    </source>
</evidence>
<dbReference type="AlphaFoldDB" id="A0AAW8QXX7"/>
<keyword evidence="7" id="KW-0704">Schiff base</keyword>
<dbReference type="EC" id="4.1.2.14" evidence="5"/>
<dbReference type="SUPFAM" id="SSF51569">
    <property type="entry name" value="Aldolase"/>
    <property type="match status" value="1"/>
</dbReference>
<protein>
    <recommendedName>
        <fullName evidence="5">2-dehydro-3-deoxy-phosphogluconate aldolase</fullName>
        <ecNumber evidence="5">4.1.2.14</ecNumber>
    </recommendedName>
</protein>
<dbReference type="EMBL" id="JAVRIE010000001">
    <property type="protein sequence ID" value="MDT0581807.1"/>
    <property type="molecule type" value="Genomic_DNA"/>
</dbReference>
<evidence type="ECO:0000256" key="7">
    <source>
        <dbReference type="ARBA" id="ARBA00023270"/>
    </source>
</evidence>
<reference evidence="9 10" key="1">
    <citation type="submission" date="2023-09" db="EMBL/GenBank/DDBJ databases">
        <authorList>
            <person name="Rey-Velasco X."/>
        </authorList>
    </citation>
    <scope>NUCLEOTIDE SEQUENCE [LARGE SCALE GENOMIC DNA]</scope>
    <source>
        <strain evidence="9 10">W409</strain>
    </source>
</reference>
<comment type="caution">
    <text evidence="9">The sequence shown here is derived from an EMBL/GenBank/DDBJ whole genome shotgun (WGS) entry which is preliminary data.</text>
</comment>
<dbReference type="InterPro" id="IPR031337">
    <property type="entry name" value="KDPG/KHG_AS_1"/>
</dbReference>
<gene>
    <name evidence="9" type="ORF">RM544_04585</name>
</gene>
<dbReference type="InterPro" id="IPR013785">
    <property type="entry name" value="Aldolase_TIM"/>
</dbReference>
<comment type="subunit">
    <text evidence="4">Homotrimer.</text>
</comment>
<dbReference type="PANTHER" id="PTHR30246:SF1">
    <property type="entry name" value="2-DEHYDRO-3-DEOXY-6-PHOSPHOGALACTONATE ALDOLASE-RELATED"/>
    <property type="match status" value="1"/>
</dbReference>
<evidence type="ECO:0000256" key="8">
    <source>
        <dbReference type="ARBA" id="ARBA00023277"/>
    </source>
</evidence>
<dbReference type="Proteomes" id="UP001249020">
    <property type="component" value="Unassembled WGS sequence"/>
</dbReference>
<comment type="pathway">
    <text evidence="2">Carbohydrate acid metabolism; 2-dehydro-3-deoxy-D-gluconate degradation; D-glyceraldehyde 3-phosphate and pyruvate from 2-dehydro-3-deoxy-D-gluconate: step 2/2.</text>
</comment>
<dbReference type="NCBIfam" id="NF004325">
    <property type="entry name" value="PRK05718.1"/>
    <property type="match status" value="1"/>
</dbReference>
<keyword evidence="8" id="KW-0119">Carbohydrate metabolism</keyword>
<evidence type="ECO:0000256" key="5">
    <source>
        <dbReference type="ARBA" id="ARBA00013063"/>
    </source>
</evidence>
<accession>A0AAW8QXX7</accession>
<evidence type="ECO:0000256" key="4">
    <source>
        <dbReference type="ARBA" id="ARBA00011233"/>
    </source>
</evidence>
<sequence>MMNNWTFSSEEIFKQGPVVPVLVIENVEDAVPIAKALMDGGINVLEVTLRTEAAMDVIRVIAKELPDAYIGAGTVTNREQLKAVTEAGAKFAISPGLTADLLQAGKEGTIPLIPGVSNISDLMKAKDAGYDHLKFFPAEAAGGVKALKSIGGPFPDVAFCPTGGISPSNYKEYLALPNVKCCGGSWLAPTDAIENKQWSIITELAKQAVAI</sequence>
<dbReference type="PROSITE" id="PS00159">
    <property type="entry name" value="ALDOLASE_KDPG_KHG_1"/>
    <property type="match status" value="1"/>
</dbReference>
<keyword evidence="6 9" id="KW-0456">Lyase</keyword>
<comment type="catalytic activity">
    <reaction evidence="1">
        <text>2-dehydro-3-deoxy-6-phospho-D-gluconate = D-glyceraldehyde 3-phosphate + pyruvate</text>
        <dbReference type="Rhea" id="RHEA:17089"/>
        <dbReference type="ChEBI" id="CHEBI:15361"/>
        <dbReference type="ChEBI" id="CHEBI:57569"/>
        <dbReference type="ChEBI" id="CHEBI:59776"/>
        <dbReference type="EC" id="4.1.2.14"/>
    </reaction>
</comment>
<dbReference type="NCBIfam" id="TIGR01182">
    <property type="entry name" value="eda"/>
    <property type="match status" value="1"/>
</dbReference>
<keyword evidence="10" id="KW-1185">Reference proteome</keyword>